<evidence type="ECO:0000256" key="1">
    <source>
        <dbReference type="SAM" id="MobiDB-lite"/>
    </source>
</evidence>
<feature type="region of interest" description="Disordered" evidence="1">
    <location>
        <begin position="64"/>
        <end position="139"/>
    </location>
</feature>
<protein>
    <submittedName>
        <fullName evidence="2">Uncharacterized protein</fullName>
    </submittedName>
</protein>
<dbReference type="Proteomes" id="UP000324585">
    <property type="component" value="Unassembled WGS sequence"/>
</dbReference>
<keyword evidence="3" id="KW-1185">Reference proteome</keyword>
<sequence length="405" mass="44081">MINALDEFCLPGERKHVGRAAPKEPFVGSGQHPLTVRDSTLRRAPPTGQNQPWPVPVRSTLELTTVGSDRQPSRDVTLPSGDSDIHDTVSAVVQRSMPTATPSSDSVPYQPFRDNGPSTSLPFSPESLRLGSRTKEQRQGTMAMGGFAEDFDSNVMRTPAAVPLHASQSRYETDATGASCADPRRYLSLEQPCAGSSSLDGHENVDWGAWPPSEMHDFILAPPLNHVDAESALAGPPVPSIVLQPVLGTWNPGYDDEAEAGHSRPNVLPQMNASLESKDSRTGESETESSLAGLARVEAAKLPRSGISDEAPQLDDDRTRRLPKFQAGVKTVGLYEPPREESEAPFVRLGGQKERGKLTQDEPRGWGLPAAVPVLKVAKRPLMERHFRSPEVKRLEQKALMFIEQ</sequence>
<name>A0A5J4Z2C5_PORPP</name>
<feature type="region of interest" description="Disordered" evidence="1">
    <location>
        <begin position="275"/>
        <end position="294"/>
    </location>
</feature>
<dbReference type="EMBL" id="VRMN01000002">
    <property type="protein sequence ID" value="KAA8497063.1"/>
    <property type="molecule type" value="Genomic_DNA"/>
</dbReference>
<dbReference type="AlphaFoldDB" id="A0A5J4Z2C5"/>
<accession>A0A5J4Z2C5</accession>
<evidence type="ECO:0000313" key="2">
    <source>
        <dbReference type="EMBL" id="KAA8497063.1"/>
    </source>
</evidence>
<organism evidence="2 3">
    <name type="scientific">Porphyridium purpureum</name>
    <name type="common">Red alga</name>
    <name type="synonym">Porphyridium cruentum</name>
    <dbReference type="NCBI Taxonomy" id="35688"/>
    <lineage>
        <taxon>Eukaryota</taxon>
        <taxon>Rhodophyta</taxon>
        <taxon>Bangiophyceae</taxon>
        <taxon>Porphyridiales</taxon>
        <taxon>Porphyridiaceae</taxon>
        <taxon>Porphyridium</taxon>
    </lineage>
</organism>
<proteinExistence type="predicted"/>
<comment type="caution">
    <text evidence="2">The sequence shown here is derived from an EMBL/GenBank/DDBJ whole genome shotgun (WGS) entry which is preliminary data.</text>
</comment>
<reference evidence="3" key="1">
    <citation type="journal article" date="2019" name="Nat. Commun.">
        <title>Expansion of phycobilisome linker gene families in mesophilic red algae.</title>
        <authorList>
            <person name="Lee J."/>
            <person name="Kim D."/>
            <person name="Bhattacharya D."/>
            <person name="Yoon H.S."/>
        </authorList>
    </citation>
    <scope>NUCLEOTIDE SEQUENCE [LARGE SCALE GENOMIC DNA]</scope>
    <source>
        <strain evidence="3">CCMP 1328</strain>
    </source>
</reference>
<feature type="compositionally biased region" description="Polar residues" evidence="1">
    <location>
        <begin position="91"/>
        <end position="107"/>
    </location>
</feature>
<evidence type="ECO:0000313" key="3">
    <source>
        <dbReference type="Proteomes" id="UP000324585"/>
    </source>
</evidence>
<gene>
    <name evidence="2" type="ORF">FVE85_0792</name>
</gene>